<dbReference type="GO" id="GO:0046872">
    <property type="term" value="F:metal ion binding"/>
    <property type="evidence" value="ECO:0007669"/>
    <property type="project" value="InterPro"/>
</dbReference>
<comment type="caution">
    <text evidence="2">The sequence shown here is derived from an EMBL/GenBank/DDBJ whole genome shotgun (WGS) entry which is preliminary data.</text>
</comment>
<feature type="domain" description="HMA" evidence="1">
    <location>
        <begin position="1"/>
        <end position="63"/>
    </location>
</feature>
<dbReference type="Proteomes" id="UP000248259">
    <property type="component" value="Unassembled WGS sequence"/>
</dbReference>
<dbReference type="RefSeq" id="WP_110523725.1">
    <property type="nucleotide sequence ID" value="NZ_QKOE01000004.1"/>
</dbReference>
<dbReference type="Gene3D" id="3.30.70.100">
    <property type="match status" value="1"/>
</dbReference>
<accession>A0A323UZE8</accession>
<name>A0A323UZE8_9RHOO</name>
<evidence type="ECO:0000259" key="1">
    <source>
        <dbReference type="PROSITE" id="PS50846"/>
    </source>
</evidence>
<keyword evidence="3" id="KW-1185">Reference proteome</keyword>
<sequence length="66" mass="6806">MQVFQVRGVRCGGCASKIVDRIKAADPSAMVEIDISAGKLTVESGLVADALIHIIGEAGYPATPHA</sequence>
<proteinExistence type="predicted"/>
<protein>
    <submittedName>
        <fullName evidence="2">Copper resistance protein CopZ</fullName>
    </submittedName>
</protein>
<reference evidence="2 3" key="1">
    <citation type="submission" date="2018-06" db="EMBL/GenBank/DDBJ databases">
        <title>Azoarcus communis strain SWub3 genome.</title>
        <authorList>
            <person name="Zorraquino Salvo V."/>
            <person name="Toubiana D."/>
            <person name="Blumwald E."/>
        </authorList>
    </citation>
    <scope>NUCLEOTIDE SEQUENCE [LARGE SCALE GENOMIC DNA]</scope>
    <source>
        <strain evidence="2 3">SWub3</strain>
    </source>
</reference>
<dbReference type="InterPro" id="IPR006121">
    <property type="entry name" value="HMA_dom"/>
</dbReference>
<dbReference type="AlphaFoldDB" id="A0A323UZE8"/>
<dbReference type="Pfam" id="PF00403">
    <property type="entry name" value="HMA"/>
    <property type="match status" value="1"/>
</dbReference>
<dbReference type="PROSITE" id="PS50846">
    <property type="entry name" value="HMA_2"/>
    <property type="match status" value="1"/>
</dbReference>
<organism evidence="2 3">
    <name type="scientific">Parazoarcus communis SWub3 = DSM 12120</name>
    <dbReference type="NCBI Taxonomy" id="1121029"/>
    <lineage>
        <taxon>Bacteria</taxon>
        <taxon>Pseudomonadati</taxon>
        <taxon>Pseudomonadota</taxon>
        <taxon>Betaproteobacteria</taxon>
        <taxon>Rhodocyclales</taxon>
        <taxon>Zoogloeaceae</taxon>
        <taxon>Parazoarcus</taxon>
    </lineage>
</organism>
<evidence type="ECO:0000313" key="2">
    <source>
        <dbReference type="EMBL" id="PZA17080.1"/>
    </source>
</evidence>
<dbReference type="CDD" id="cd00371">
    <property type="entry name" value="HMA"/>
    <property type="match status" value="1"/>
</dbReference>
<dbReference type="InterPro" id="IPR036163">
    <property type="entry name" value="HMA_dom_sf"/>
</dbReference>
<dbReference type="SUPFAM" id="SSF55008">
    <property type="entry name" value="HMA, heavy metal-associated domain"/>
    <property type="match status" value="1"/>
</dbReference>
<evidence type="ECO:0000313" key="3">
    <source>
        <dbReference type="Proteomes" id="UP000248259"/>
    </source>
</evidence>
<dbReference type="OrthoDB" id="9813965at2"/>
<gene>
    <name evidence="2" type="ORF">DNK49_07515</name>
</gene>
<dbReference type="EMBL" id="QKOE01000004">
    <property type="protein sequence ID" value="PZA17080.1"/>
    <property type="molecule type" value="Genomic_DNA"/>
</dbReference>